<evidence type="ECO:0000256" key="2">
    <source>
        <dbReference type="ARBA" id="ARBA00023043"/>
    </source>
</evidence>
<proteinExistence type="predicted"/>
<evidence type="ECO:0000313" key="4">
    <source>
        <dbReference type="EMBL" id="KAK8018886.1"/>
    </source>
</evidence>
<dbReference type="InterPro" id="IPR036770">
    <property type="entry name" value="Ankyrin_rpt-contain_sf"/>
</dbReference>
<dbReference type="PANTHER" id="PTHR24126">
    <property type="entry name" value="ANKYRIN REPEAT, PH AND SEC7 DOMAIN CONTAINING PROTEIN SECG-RELATED"/>
    <property type="match status" value="1"/>
</dbReference>
<dbReference type="PROSITE" id="PS50297">
    <property type="entry name" value="ANK_REP_REGION"/>
    <property type="match status" value="1"/>
</dbReference>
<dbReference type="PRINTS" id="PR01415">
    <property type="entry name" value="ANKYRIN"/>
</dbReference>
<dbReference type="PANTHER" id="PTHR24126:SF14">
    <property type="entry name" value="ANK_REP_REGION DOMAIN-CONTAINING PROTEIN"/>
    <property type="match status" value="1"/>
</dbReference>
<sequence length="557" mass="62308">MPGIFFDGDQGIDPQNSSALVQLPPEIHLGIAMESDSDETVFAMLRTCKKLFGVYRDLLYERNIRHDNGSAVFKIARNGEVAAFEHLERTAKTMDEGLPGLSRVQFVSSEGRTFTGNSFADRPSFPFTPEFSFTPLHWAAAAGHSGTVQWLLTKRAECNALGKSSANRFNPISTTRYFDWHHLCEQTREPCTPLHVAVCTGDVGIIISLLGAGSVLNVDDPAGKLPEILKIALIYGHVDLIRYVVQNNYAIPDHDHLRYAAGSPMCITSLRCLAELGCNIIHGLKVLIRNGEHDTEAMEMLQDPTIRLDLSRPVDTDPPTNQATSFLYDCMARWEVDTANLESFRRLVVFLIKSGADVNYRASNPGGNDDSFVRRSLLYNDNGCILQELLENGAHLRTLPDEWDIVNWYLQQMSDQPVRGHCNMNDDGSCGAAHKLRILFEHGAVTYTCPGFPPLEFVYMCYTKKLIDPVGLLPVMKLLVDNGVSRDPVAVPLFTNHRRPHSFLFRALTAGHYDIAHILIERGGTCFDTQDPMEGIDECYNQVPEDIRQWIDAAYFL</sequence>
<accession>A0ABR1RVA6</accession>
<keyword evidence="1" id="KW-0677">Repeat</keyword>
<dbReference type="InterPro" id="IPR002110">
    <property type="entry name" value="Ankyrin_rpt"/>
</dbReference>
<protein>
    <submittedName>
        <fullName evidence="4">Ankyrin repeat-containing protein</fullName>
    </submittedName>
</protein>
<keyword evidence="5" id="KW-1185">Reference proteome</keyword>
<feature type="repeat" description="ANK" evidence="3">
    <location>
        <begin position="189"/>
        <end position="221"/>
    </location>
</feature>
<dbReference type="Proteomes" id="UP001396898">
    <property type="component" value="Unassembled WGS sequence"/>
</dbReference>
<name>A0ABR1RVA6_9PEZI</name>
<evidence type="ECO:0000313" key="5">
    <source>
        <dbReference type="Proteomes" id="UP001396898"/>
    </source>
</evidence>
<dbReference type="Gene3D" id="1.25.40.20">
    <property type="entry name" value="Ankyrin repeat-containing domain"/>
    <property type="match status" value="1"/>
</dbReference>
<evidence type="ECO:0000256" key="1">
    <source>
        <dbReference type="ARBA" id="ARBA00022737"/>
    </source>
</evidence>
<reference evidence="4 5" key="1">
    <citation type="submission" date="2023-01" db="EMBL/GenBank/DDBJ databases">
        <title>Analysis of 21 Apiospora genomes using comparative genomics revels a genus with tremendous synthesis potential of carbohydrate active enzymes and secondary metabolites.</title>
        <authorList>
            <person name="Sorensen T."/>
        </authorList>
    </citation>
    <scope>NUCLEOTIDE SEQUENCE [LARGE SCALE GENOMIC DNA]</scope>
    <source>
        <strain evidence="4 5">CBS 20057</strain>
    </source>
</reference>
<keyword evidence="2 3" id="KW-0040">ANK repeat</keyword>
<organism evidence="4 5">
    <name type="scientific">Apiospora marii</name>
    <dbReference type="NCBI Taxonomy" id="335849"/>
    <lineage>
        <taxon>Eukaryota</taxon>
        <taxon>Fungi</taxon>
        <taxon>Dikarya</taxon>
        <taxon>Ascomycota</taxon>
        <taxon>Pezizomycotina</taxon>
        <taxon>Sordariomycetes</taxon>
        <taxon>Xylariomycetidae</taxon>
        <taxon>Amphisphaeriales</taxon>
        <taxon>Apiosporaceae</taxon>
        <taxon>Apiospora</taxon>
    </lineage>
</organism>
<comment type="caution">
    <text evidence="4">The sequence shown here is derived from an EMBL/GenBank/DDBJ whole genome shotgun (WGS) entry which is preliminary data.</text>
</comment>
<dbReference type="SMART" id="SM00248">
    <property type="entry name" value="ANK"/>
    <property type="match status" value="4"/>
</dbReference>
<feature type="repeat" description="ANK" evidence="3">
    <location>
        <begin position="131"/>
        <end position="163"/>
    </location>
</feature>
<evidence type="ECO:0000256" key="3">
    <source>
        <dbReference type="PROSITE-ProRule" id="PRU00023"/>
    </source>
</evidence>
<gene>
    <name evidence="4" type="ORF">PG991_008076</name>
</gene>
<dbReference type="Pfam" id="PF00023">
    <property type="entry name" value="Ank"/>
    <property type="match status" value="2"/>
</dbReference>
<dbReference type="PROSITE" id="PS50088">
    <property type="entry name" value="ANK_REPEAT"/>
    <property type="match status" value="2"/>
</dbReference>
<dbReference type="SUPFAM" id="SSF48403">
    <property type="entry name" value="Ankyrin repeat"/>
    <property type="match status" value="1"/>
</dbReference>
<dbReference type="EMBL" id="JAQQWI010000010">
    <property type="protein sequence ID" value="KAK8018886.1"/>
    <property type="molecule type" value="Genomic_DNA"/>
</dbReference>